<dbReference type="InterPro" id="IPR017896">
    <property type="entry name" value="4Fe4S_Fe-S-bd"/>
</dbReference>
<dbReference type="RefSeq" id="WP_281761658.1">
    <property type="nucleotide sequence ID" value="NZ_AP026709.1"/>
</dbReference>
<dbReference type="Gene3D" id="1.10.1060.10">
    <property type="entry name" value="Alpha-helical ferredoxin"/>
    <property type="match status" value="2"/>
</dbReference>
<keyword evidence="2" id="KW-1003">Cell membrane</keyword>
<keyword evidence="8" id="KW-0411">Iron-sulfur</keyword>
<keyword evidence="5 10" id="KW-1133">Transmembrane helix</keyword>
<dbReference type="InterPro" id="IPR017900">
    <property type="entry name" value="4Fe4S_Fe_S_CS"/>
</dbReference>
<sequence>MIFFDIGLTLALTICVIGIVYRVARWNGEWTSRKPQLSSGFLLWIGRAVKSLILDVVLLARSGRTSFLRWLAHSLVFFGFMGLLLFHAMDETVTATFFPFYESTLDPWQFLRNLFGAMTLVGLVLMVYRRVHSTKLRLLTHFQDWAALLILGCIILSGFFLEASKIMSPAVFDRMTDEYFVPGEVGDLTALKAYWAHEYGVVFSVEYPMDEETLELGASLDEDSCVDCHANTATAFVSRPLATVLTPVAFALNTSRADQVFWYFHVIFCFIALAALPFGKFFHPVSTPINLVVRQGRRDDLEGFQPSAVCRSVGMDACTRCGECSLHCSVAPAFTVLGNQNILPSEKLASLKQFQTGELISQAGLTAFSEGSRICTECLRCTDICPAGINLQDLWIASKARITKLAPSPNDLLRNKTATQRARVFDDLCKSSSILPAVTGLADDSASYWACVQCTTCTSVCPVVAVCEDPSRDLDLLPQQIMNLLRMGLKEETLGARMVWSCTTCYKCQEHCPQNIRVADVLYELRNTVAARVRDGGASCEGNGESL</sequence>
<keyword evidence="6" id="KW-0560">Oxidoreductase</keyword>
<accession>A0ABN6RXP0</accession>
<feature type="transmembrane region" description="Helical" evidence="10">
    <location>
        <begin position="109"/>
        <end position="128"/>
    </location>
</feature>
<evidence type="ECO:0000256" key="2">
    <source>
        <dbReference type="ARBA" id="ARBA00022475"/>
    </source>
</evidence>
<dbReference type="SUPFAM" id="SSF46548">
    <property type="entry name" value="alpha-helical ferredoxin"/>
    <property type="match status" value="2"/>
</dbReference>
<feature type="transmembrane region" description="Helical" evidence="10">
    <location>
        <begin position="67"/>
        <end position="89"/>
    </location>
</feature>
<evidence type="ECO:0000256" key="8">
    <source>
        <dbReference type="ARBA" id="ARBA00023014"/>
    </source>
</evidence>
<protein>
    <recommendedName>
        <fullName evidence="11">4Fe-4S ferredoxin-type domain-containing protein</fullName>
    </recommendedName>
</protein>
<feature type="transmembrane region" description="Helical" evidence="10">
    <location>
        <begin position="41"/>
        <end position="60"/>
    </location>
</feature>
<feature type="transmembrane region" description="Helical" evidence="10">
    <location>
        <begin position="260"/>
        <end position="279"/>
    </location>
</feature>
<dbReference type="Gene3D" id="1.20.950.20">
    <property type="entry name" value="Transmembrane di-heme cytochromes, Chain C"/>
    <property type="match status" value="2"/>
</dbReference>
<feature type="domain" description="4Fe-4S ferredoxin-type" evidence="11">
    <location>
        <begin position="442"/>
        <end position="471"/>
    </location>
</feature>
<dbReference type="PANTHER" id="PTHR43255">
    <property type="entry name" value="IRON-SULFUR-BINDING OXIDOREDUCTASE FADF-RELATED-RELATED"/>
    <property type="match status" value="1"/>
</dbReference>
<dbReference type="InterPro" id="IPR009051">
    <property type="entry name" value="Helical_ferredxn"/>
</dbReference>
<dbReference type="PANTHER" id="PTHR43255:SF2">
    <property type="entry name" value="HETERODISULFIDE REDUCTASE RELATED PROTEIN"/>
    <property type="match status" value="1"/>
</dbReference>
<evidence type="ECO:0000313" key="13">
    <source>
        <dbReference type="Proteomes" id="UP001317742"/>
    </source>
</evidence>
<dbReference type="Proteomes" id="UP001317742">
    <property type="component" value="Chromosome"/>
</dbReference>
<evidence type="ECO:0000256" key="9">
    <source>
        <dbReference type="ARBA" id="ARBA00023136"/>
    </source>
</evidence>
<dbReference type="Pfam" id="PF02665">
    <property type="entry name" value="Nitrate_red_gam"/>
    <property type="match status" value="1"/>
</dbReference>
<organism evidence="12 13">
    <name type="scientific">Pseudodesulfovibrio nedwellii</name>
    <dbReference type="NCBI Taxonomy" id="2973072"/>
    <lineage>
        <taxon>Bacteria</taxon>
        <taxon>Pseudomonadati</taxon>
        <taxon>Thermodesulfobacteriota</taxon>
        <taxon>Desulfovibrionia</taxon>
        <taxon>Desulfovibrionales</taxon>
        <taxon>Desulfovibrionaceae</taxon>
    </lineage>
</organism>
<dbReference type="InterPro" id="IPR051460">
    <property type="entry name" value="HdrC_iron-sulfur_subunit"/>
</dbReference>
<evidence type="ECO:0000256" key="6">
    <source>
        <dbReference type="ARBA" id="ARBA00023002"/>
    </source>
</evidence>
<proteinExistence type="predicted"/>
<feature type="domain" description="4Fe-4S ferredoxin-type" evidence="11">
    <location>
        <begin position="364"/>
        <end position="394"/>
    </location>
</feature>
<evidence type="ECO:0000256" key="3">
    <source>
        <dbReference type="ARBA" id="ARBA00022692"/>
    </source>
</evidence>
<keyword evidence="3 10" id="KW-0812">Transmembrane</keyword>
<evidence type="ECO:0000256" key="10">
    <source>
        <dbReference type="SAM" id="Phobius"/>
    </source>
</evidence>
<evidence type="ECO:0000256" key="5">
    <source>
        <dbReference type="ARBA" id="ARBA00022989"/>
    </source>
</evidence>
<keyword evidence="13" id="KW-1185">Reference proteome</keyword>
<dbReference type="PROSITE" id="PS00198">
    <property type="entry name" value="4FE4S_FER_1"/>
    <property type="match status" value="2"/>
</dbReference>
<dbReference type="InterPro" id="IPR036197">
    <property type="entry name" value="NarG-like_sf"/>
</dbReference>
<comment type="subcellular location">
    <subcellularLocation>
        <location evidence="1">Cell membrane</location>
        <topology evidence="1">Multi-pass membrane protein</topology>
    </subcellularLocation>
</comment>
<evidence type="ECO:0000259" key="11">
    <source>
        <dbReference type="PROSITE" id="PS51379"/>
    </source>
</evidence>
<dbReference type="InterPro" id="IPR023234">
    <property type="entry name" value="NarG-like_domain"/>
</dbReference>
<evidence type="ECO:0000313" key="12">
    <source>
        <dbReference type="EMBL" id="BDQ35726.1"/>
    </source>
</evidence>
<reference evidence="12 13" key="1">
    <citation type="submission" date="2022-08" db="EMBL/GenBank/DDBJ databases">
        <title>Genome Sequence of the sulphate-reducing bacterium, Pseudodesulfovibrio sp. SYK.</title>
        <authorList>
            <person name="Kondo R."/>
            <person name="Kataoka T."/>
        </authorList>
    </citation>
    <scope>NUCLEOTIDE SEQUENCE [LARGE SCALE GENOMIC DNA]</scope>
    <source>
        <strain evidence="12 13">SYK</strain>
    </source>
</reference>
<keyword evidence="4" id="KW-0479">Metal-binding</keyword>
<gene>
    <name evidence="12" type="ORF">SYK_00860</name>
</gene>
<name>A0ABN6RXP0_9BACT</name>
<dbReference type="Pfam" id="PF13183">
    <property type="entry name" value="Fer4_8"/>
    <property type="match status" value="2"/>
</dbReference>
<evidence type="ECO:0000256" key="4">
    <source>
        <dbReference type="ARBA" id="ARBA00022723"/>
    </source>
</evidence>
<evidence type="ECO:0000256" key="7">
    <source>
        <dbReference type="ARBA" id="ARBA00023004"/>
    </source>
</evidence>
<dbReference type="SUPFAM" id="SSF103501">
    <property type="entry name" value="Respiratory nitrate reductase 1 gamma chain"/>
    <property type="match status" value="2"/>
</dbReference>
<dbReference type="EMBL" id="AP026709">
    <property type="protein sequence ID" value="BDQ35726.1"/>
    <property type="molecule type" value="Genomic_DNA"/>
</dbReference>
<evidence type="ECO:0000256" key="1">
    <source>
        <dbReference type="ARBA" id="ARBA00004651"/>
    </source>
</evidence>
<dbReference type="PROSITE" id="PS51379">
    <property type="entry name" value="4FE4S_FER_2"/>
    <property type="match status" value="2"/>
</dbReference>
<keyword evidence="7" id="KW-0408">Iron</keyword>
<keyword evidence="9 10" id="KW-0472">Membrane</keyword>